<dbReference type="Gene3D" id="1.10.10.1320">
    <property type="entry name" value="Anti-sigma factor, zinc-finger domain"/>
    <property type="match status" value="1"/>
</dbReference>
<comment type="caution">
    <text evidence="2">The sequence shown here is derived from an EMBL/GenBank/DDBJ whole genome shotgun (WGS) entry which is preliminary data.</text>
</comment>
<dbReference type="AlphaFoldDB" id="A0A2P7R7H0"/>
<reference evidence="2 3" key="1">
    <citation type="submission" date="2018-03" db="EMBL/GenBank/DDBJ databases">
        <title>The draft genome of Zobellella sp. 59N8.</title>
        <authorList>
            <person name="Liu L."/>
            <person name="Li L."/>
            <person name="Zhang X."/>
            <person name="Liang L."/>
            <person name="Wang T."/>
        </authorList>
    </citation>
    <scope>NUCLEOTIDE SEQUENCE [LARGE SCALE GENOMIC DNA]</scope>
    <source>
        <strain evidence="2 3">59N8</strain>
    </source>
</reference>
<evidence type="ECO:0000313" key="3">
    <source>
        <dbReference type="Proteomes" id="UP000240243"/>
    </source>
</evidence>
<dbReference type="InterPro" id="IPR027383">
    <property type="entry name" value="Znf_put"/>
</dbReference>
<name>A0A2P7R7H0_9GAMM</name>
<organism evidence="2 3">
    <name type="scientific">Zobellella endophytica</name>
    <dbReference type="NCBI Taxonomy" id="2116700"/>
    <lineage>
        <taxon>Bacteria</taxon>
        <taxon>Pseudomonadati</taxon>
        <taxon>Pseudomonadota</taxon>
        <taxon>Gammaproteobacteria</taxon>
        <taxon>Aeromonadales</taxon>
        <taxon>Aeromonadaceae</taxon>
        <taxon>Zobellella</taxon>
    </lineage>
</organism>
<proteinExistence type="predicted"/>
<accession>A0A2P7R7H0</accession>
<dbReference type="InterPro" id="IPR041916">
    <property type="entry name" value="Anti_sigma_zinc_sf"/>
</dbReference>
<dbReference type="EMBL" id="PXYG01000002">
    <property type="protein sequence ID" value="PSJ46159.1"/>
    <property type="molecule type" value="Genomic_DNA"/>
</dbReference>
<feature type="domain" description="Putative zinc-finger" evidence="1">
    <location>
        <begin position="9"/>
        <end position="30"/>
    </location>
</feature>
<evidence type="ECO:0000259" key="1">
    <source>
        <dbReference type="Pfam" id="PF13490"/>
    </source>
</evidence>
<dbReference type="Pfam" id="PF13490">
    <property type="entry name" value="zf-HC2"/>
    <property type="match status" value="1"/>
</dbReference>
<keyword evidence="3" id="KW-1185">Reference proteome</keyword>
<gene>
    <name evidence="2" type="ORF">C7H85_05805</name>
</gene>
<dbReference type="Proteomes" id="UP000240243">
    <property type="component" value="Unassembled WGS sequence"/>
</dbReference>
<dbReference type="OrthoDB" id="6170015at2"/>
<dbReference type="RefSeq" id="WP_106728777.1">
    <property type="nucleotide sequence ID" value="NZ_PXYG01000002.1"/>
</dbReference>
<evidence type="ECO:0000313" key="2">
    <source>
        <dbReference type="EMBL" id="PSJ46159.1"/>
    </source>
</evidence>
<sequence length="220" mass="24397">MNEIDDLTLMAYLDGELDAAEHARIRRALAADPAARQRLDCLQEQDALVGAMLNEALTTPMPPLRALHAAGAGSRPGWRRAWASWFRPWLRPAQWLPLLVMLAVAGTLGGLVGHEQGLGQAGRLQAEANGLPPPPLSRPHRELSRALETGLSGQHLSWERPELGLRGQVMPVRTYQTEGGIYCREFVEERLTATERISLQGIACRTDTGWQLRQQRSQVF</sequence>
<protein>
    <recommendedName>
        <fullName evidence="1">Putative zinc-finger domain-containing protein</fullName>
    </recommendedName>
</protein>